<comment type="subunit">
    <text evidence="19">Component of the cbb3-type cytochrome c oxidase.</text>
</comment>
<keyword evidence="7 19" id="KW-0349">Heme</keyword>
<dbReference type="PANTHER" id="PTHR33751:SF1">
    <property type="entry name" value="CBB3-TYPE CYTOCHROME C OXIDASE SUBUNIT FIXP"/>
    <property type="match status" value="1"/>
</dbReference>
<feature type="binding site" description="axial binding residue" evidence="20">
    <location>
        <position position="236"/>
    </location>
    <ligand>
        <name>heme c</name>
        <dbReference type="ChEBI" id="CHEBI:61717"/>
        <label>2</label>
    </ligand>
    <ligandPart>
        <name>Fe</name>
        <dbReference type="ChEBI" id="CHEBI:18248"/>
    </ligandPart>
</feature>
<keyword evidence="12 19" id="KW-0375">Hydrogen ion transport</keyword>
<accession>A0A1C3K028</accession>
<feature type="binding site" description="axial binding residue" evidence="20">
    <location>
        <position position="277"/>
    </location>
    <ligand>
        <name>heme c</name>
        <dbReference type="ChEBI" id="CHEBI:61717"/>
        <label>1</label>
    </ligand>
    <ligandPart>
        <name>Fe</name>
        <dbReference type="ChEBI" id="CHEBI:18248"/>
    </ligandPart>
</feature>
<reference evidence="24 26" key="1">
    <citation type="submission" date="2016-06" db="EMBL/GenBank/DDBJ databases">
        <authorList>
            <person name="Kjaerup R.B."/>
            <person name="Dalgaard T.S."/>
            <person name="Juul-Madsen H.R."/>
        </authorList>
    </citation>
    <scope>NUCLEOTIDE SEQUENCE [LARGE SCALE GENOMIC DNA]</scope>
    <source>
        <strain evidence="24">Orrdi1</strain>
    </source>
</reference>
<dbReference type="Gene3D" id="6.10.280.130">
    <property type="match status" value="1"/>
</dbReference>
<dbReference type="InterPro" id="IPR050597">
    <property type="entry name" value="Cytochrome_c_Oxidase_Subunit"/>
</dbReference>
<dbReference type="Pfam" id="PF14715">
    <property type="entry name" value="FixP_N"/>
    <property type="match status" value="1"/>
</dbReference>
<dbReference type="InterPro" id="IPR036909">
    <property type="entry name" value="Cyt_c-like_dom_sf"/>
</dbReference>
<feature type="domain" description="Cytochrome c" evidence="23">
    <location>
        <begin position="219"/>
        <end position="300"/>
    </location>
</feature>
<keyword evidence="26" id="KW-1185">Reference proteome</keyword>
<keyword evidence="9 22" id="KW-0812">Transmembrane</keyword>
<evidence type="ECO:0000256" key="5">
    <source>
        <dbReference type="ARBA" id="ARBA00022475"/>
    </source>
</evidence>
<dbReference type="AlphaFoldDB" id="A0A1C3K028"/>
<evidence type="ECO:0000313" key="25">
    <source>
        <dbReference type="EMBL" id="SOE50537.1"/>
    </source>
</evidence>
<evidence type="ECO:0000256" key="22">
    <source>
        <dbReference type="SAM" id="Phobius"/>
    </source>
</evidence>
<evidence type="ECO:0000256" key="19">
    <source>
        <dbReference type="PIRNR" id="PIRNR000006"/>
    </source>
</evidence>
<evidence type="ECO:0000256" key="10">
    <source>
        <dbReference type="ARBA" id="ARBA00022723"/>
    </source>
</evidence>
<feature type="binding site" description="covalent" evidence="21">
    <location>
        <position position="235"/>
    </location>
    <ligand>
        <name>heme c</name>
        <dbReference type="ChEBI" id="CHEBI:61717"/>
        <label>2</label>
    </ligand>
</feature>
<dbReference type="OrthoDB" id="9811281at2"/>
<dbReference type="GO" id="GO:0046872">
    <property type="term" value="F:metal ion binding"/>
    <property type="evidence" value="ECO:0007669"/>
    <property type="project" value="UniProtKB-KW"/>
</dbReference>
<evidence type="ECO:0000256" key="6">
    <source>
        <dbReference type="ARBA" id="ARBA00022519"/>
    </source>
</evidence>
<evidence type="ECO:0000256" key="8">
    <source>
        <dbReference type="ARBA" id="ARBA00022660"/>
    </source>
</evidence>
<sequence>MSDFVNGFLGYYIAVIALGGIAWCLWLLFSQRAWLARRPPGQDGEEMGHVWDGDLRELNNPVPRWWTWMYLLLCLVGLGYLALYPGLGTYQGLLGYTTAQEVQKDAEAHAAKVAPLYARYASMDVPAIAADAGAIDMGQRLFLNTCAQCHGSDAKGSPSFPNLTDRDWLYGGEPDTIIASITNGRHGMMPPHKEMLSASDATDIAHYVRSLSGLAHDQIRVIRGKRGYEGTCAACHGADGKGNPMLGAPNLTDDVWLYGSSERTIVQTIMEGRENRMPAHDKVLTPEQIRIVAAWVWRQSNDPSTAQAATPSAVESKQ</sequence>
<feature type="binding site" description="axial binding residue" evidence="20">
    <location>
        <position position="150"/>
    </location>
    <ligand>
        <name>heme c</name>
        <dbReference type="ChEBI" id="CHEBI:61717"/>
        <label>1</label>
    </ligand>
    <ligandPart>
        <name>Fe</name>
        <dbReference type="ChEBI" id="CHEBI:18248"/>
    </ligandPart>
</feature>
<evidence type="ECO:0000256" key="3">
    <source>
        <dbReference type="ARBA" id="ARBA00006113"/>
    </source>
</evidence>
<evidence type="ECO:0000259" key="23">
    <source>
        <dbReference type="PROSITE" id="PS51007"/>
    </source>
</evidence>
<dbReference type="GO" id="GO:0016491">
    <property type="term" value="F:oxidoreductase activity"/>
    <property type="evidence" value="ECO:0007669"/>
    <property type="project" value="UniProtKB-KW"/>
</dbReference>
<gene>
    <name evidence="24" type="ORF">ODI_02855</name>
    <name evidence="25" type="ORF">ODI_R2781</name>
</gene>
<dbReference type="KEGG" id="odi:ODI_R2781"/>
<dbReference type="STRING" id="1851544.ODI_02855"/>
<dbReference type="PIRSF" id="PIRSF000006">
    <property type="entry name" value="Cbb3-Cox_fixP"/>
    <property type="match status" value="1"/>
</dbReference>
<dbReference type="EMBL" id="LT907988">
    <property type="protein sequence ID" value="SOE50537.1"/>
    <property type="molecule type" value="Genomic_DNA"/>
</dbReference>
<dbReference type="Pfam" id="PF13442">
    <property type="entry name" value="Cytochrome_CBB3"/>
    <property type="match status" value="2"/>
</dbReference>
<evidence type="ECO:0000256" key="2">
    <source>
        <dbReference type="ARBA" id="ARBA00004673"/>
    </source>
</evidence>
<name>A0A1C3K028_9BURK</name>
<keyword evidence="18 19" id="KW-0472">Membrane</keyword>
<evidence type="ECO:0000256" key="12">
    <source>
        <dbReference type="ARBA" id="ARBA00022781"/>
    </source>
</evidence>
<dbReference type="GO" id="GO:1902600">
    <property type="term" value="P:proton transmembrane transport"/>
    <property type="evidence" value="ECO:0007669"/>
    <property type="project" value="UniProtKB-KW"/>
</dbReference>
<evidence type="ECO:0000256" key="4">
    <source>
        <dbReference type="ARBA" id="ARBA00022448"/>
    </source>
</evidence>
<evidence type="ECO:0000256" key="15">
    <source>
        <dbReference type="ARBA" id="ARBA00023002"/>
    </source>
</evidence>
<evidence type="ECO:0000256" key="21">
    <source>
        <dbReference type="PIRSR" id="PIRSR000006-2"/>
    </source>
</evidence>
<protein>
    <recommendedName>
        <fullName evidence="19">Cbb3-type cytochrome c oxidase subunit</fullName>
    </recommendedName>
</protein>
<organism evidence="24 26">
    <name type="scientific">Orrella dioscoreae</name>
    <dbReference type="NCBI Taxonomy" id="1851544"/>
    <lineage>
        <taxon>Bacteria</taxon>
        <taxon>Pseudomonadati</taxon>
        <taxon>Pseudomonadota</taxon>
        <taxon>Betaproteobacteria</taxon>
        <taxon>Burkholderiales</taxon>
        <taxon>Alcaligenaceae</taxon>
        <taxon>Orrella</taxon>
    </lineage>
</organism>
<evidence type="ECO:0000256" key="11">
    <source>
        <dbReference type="ARBA" id="ARBA00022737"/>
    </source>
</evidence>
<dbReference type="PROSITE" id="PS51007">
    <property type="entry name" value="CYTC"/>
    <property type="match status" value="2"/>
</dbReference>
<comment type="function">
    <text evidence="19">C-type cytochrome. Part of the cbb3-type cytochrome c oxidase complex.</text>
</comment>
<keyword evidence="5 19" id="KW-1003">Cell membrane</keyword>
<keyword evidence="16 19" id="KW-0408">Iron</keyword>
<reference evidence="25 26" key="2">
    <citation type="submission" date="2017-08" db="EMBL/GenBank/DDBJ databases">
        <authorList>
            <person name="de Groot N.N."/>
        </authorList>
    </citation>
    <scope>NUCLEOTIDE SEQUENCE [LARGE SCALE GENOMIC DNA]</scope>
    <source>
        <strain evidence="25">Orrdi1</strain>
    </source>
</reference>
<dbReference type="InterPro" id="IPR004678">
    <property type="entry name" value="Cyt_c_oxidase_cbb3_su3"/>
</dbReference>
<feature type="domain" description="Cytochrome c" evidence="23">
    <location>
        <begin position="133"/>
        <end position="212"/>
    </location>
</feature>
<dbReference type="PANTHER" id="PTHR33751">
    <property type="entry name" value="CBB3-TYPE CYTOCHROME C OXIDASE SUBUNIT FIXP"/>
    <property type="match status" value="1"/>
</dbReference>
<dbReference type="NCBIfam" id="TIGR00782">
    <property type="entry name" value="ccoP"/>
    <property type="match status" value="1"/>
</dbReference>
<evidence type="ECO:0000256" key="20">
    <source>
        <dbReference type="PIRSR" id="PIRSR000006-1"/>
    </source>
</evidence>
<evidence type="ECO:0000256" key="1">
    <source>
        <dbReference type="ARBA" id="ARBA00004533"/>
    </source>
</evidence>
<evidence type="ECO:0000313" key="26">
    <source>
        <dbReference type="Proteomes" id="UP000078558"/>
    </source>
</evidence>
<comment type="subcellular location">
    <subcellularLocation>
        <location evidence="1 19">Cell inner membrane</location>
    </subcellularLocation>
</comment>
<dbReference type="Gene3D" id="1.10.760.10">
    <property type="entry name" value="Cytochrome c-like domain"/>
    <property type="match status" value="2"/>
</dbReference>
<feature type="transmembrane region" description="Helical" evidence="22">
    <location>
        <begin position="9"/>
        <end position="29"/>
    </location>
</feature>
<dbReference type="RefSeq" id="WP_067751498.1">
    <property type="nucleotide sequence ID" value="NZ_LT907988.1"/>
</dbReference>
<keyword evidence="13 19" id="KW-0249">Electron transport</keyword>
<feature type="binding site" description="axial binding residue" evidence="20">
    <location>
        <position position="189"/>
    </location>
    <ligand>
        <name>heme c</name>
        <dbReference type="ChEBI" id="CHEBI:61717"/>
        <label>2</label>
    </ligand>
    <ligandPart>
        <name>Fe</name>
        <dbReference type="ChEBI" id="CHEBI:18248"/>
    </ligandPart>
</feature>
<feature type="binding site" description="covalent" evidence="21">
    <location>
        <position position="146"/>
    </location>
    <ligand>
        <name>heme c</name>
        <dbReference type="ChEBI" id="CHEBI:61717"/>
        <label>1</label>
    </ligand>
</feature>
<dbReference type="GO" id="GO:0009055">
    <property type="term" value="F:electron transfer activity"/>
    <property type="evidence" value="ECO:0007669"/>
    <property type="project" value="InterPro"/>
</dbReference>
<feature type="binding site" description="covalent" evidence="21">
    <location>
        <position position="149"/>
    </location>
    <ligand>
        <name>heme c</name>
        <dbReference type="ChEBI" id="CHEBI:61717"/>
        <label>1</label>
    </ligand>
</feature>
<evidence type="ECO:0000256" key="13">
    <source>
        <dbReference type="ARBA" id="ARBA00022982"/>
    </source>
</evidence>
<comment type="similarity">
    <text evidence="3 19">Belongs to the CcoP / FixP family.</text>
</comment>
<feature type="binding site" description="covalent" evidence="21">
    <location>
        <position position="232"/>
    </location>
    <ligand>
        <name>heme c</name>
        <dbReference type="ChEBI" id="CHEBI:61717"/>
        <label>2</label>
    </ligand>
</feature>
<dbReference type="InterPro" id="IPR009056">
    <property type="entry name" value="Cyt_c-like_dom"/>
</dbReference>
<comment type="cofactor">
    <cofactor evidence="19 21">
        <name>heme c</name>
        <dbReference type="ChEBI" id="CHEBI:61717"/>
    </cofactor>
    <text evidence="19 21">Binds 2 heme C groups per subunit.</text>
</comment>
<keyword evidence="10 19" id="KW-0479">Metal-binding</keyword>
<dbReference type="UniPathway" id="UPA00705"/>
<dbReference type="GO" id="GO:0005886">
    <property type="term" value="C:plasma membrane"/>
    <property type="evidence" value="ECO:0007669"/>
    <property type="project" value="UniProtKB-SubCell"/>
</dbReference>
<keyword evidence="4 19" id="KW-0813">Transport</keyword>
<evidence type="ECO:0000256" key="7">
    <source>
        <dbReference type="ARBA" id="ARBA00022617"/>
    </source>
</evidence>
<keyword evidence="17 19" id="KW-0406">Ion transport</keyword>
<evidence type="ECO:0000313" key="24">
    <source>
        <dbReference type="EMBL" id="SBT24784.1"/>
    </source>
</evidence>
<keyword evidence="8 19" id="KW-0679">Respiratory chain</keyword>
<dbReference type="Proteomes" id="UP000078558">
    <property type="component" value="Chromosome I"/>
</dbReference>
<proteinExistence type="inferred from homology"/>
<keyword evidence="14 22" id="KW-1133">Transmembrane helix</keyword>
<evidence type="ECO:0000256" key="18">
    <source>
        <dbReference type="ARBA" id="ARBA00023136"/>
    </source>
</evidence>
<dbReference type="InterPro" id="IPR032858">
    <property type="entry name" value="CcoP_N"/>
</dbReference>
<evidence type="ECO:0000256" key="14">
    <source>
        <dbReference type="ARBA" id="ARBA00022989"/>
    </source>
</evidence>
<dbReference type="SUPFAM" id="SSF46626">
    <property type="entry name" value="Cytochrome c"/>
    <property type="match status" value="2"/>
</dbReference>
<dbReference type="InterPro" id="IPR038414">
    <property type="entry name" value="CcoP_N_sf"/>
</dbReference>
<keyword evidence="15 19" id="KW-0560">Oxidoreductase</keyword>
<dbReference type="GO" id="GO:0020037">
    <property type="term" value="F:heme binding"/>
    <property type="evidence" value="ECO:0007669"/>
    <property type="project" value="InterPro"/>
</dbReference>
<keyword evidence="11" id="KW-0677">Repeat</keyword>
<evidence type="ECO:0000256" key="16">
    <source>
        <dbReference type="ARBA" id="ARBA00023004"/>
    </source>
</evidence>
<evidence type="ECO:0000256" key="9">
    <source>
        <dbReference type="ARBA" id="ARBA00022692"/>
    </source>
</evidence>
<dbReference type="GO" id="GO:0006119">
    <property type="term" value="P:oxidative phosphorylation"/>
    <property type="evidence" value="ECO:0007669"/>
    <property type="project" value="UniProtKB-UniPathway"/>
</dbReference>
<evidence type="ECO:0000256" key="17">
    <source>
        <dbReference type="ARBA" id="ARBA00023065"/>
    </source>
</evidence>
<keyword evidence="6 19" id="KW-0997">Cell inner membrane</keyword>
<dbReference type="EMBL" id="FLRC01000011">
    <property type="protein sequence ID" value="SBT24784.1"/>
    <property type="molecule type" value="Genomic_DNA"/>
</dbReference>
<feature type="transmembrane region" description="Helical" evidence="22">
    <location>
        <begin position="65"/>
        <end position="84"/>
    </location>
</feature>
<comment type="pathway">
    <text evidence="2 19">Energy metabolism; oxidative phosphorylation.</text>
</comment>